<feature type="compositionally biased region" description="Basic and acidic residues" evidence="5">
    <location>
        <begin position="161"/>
        <end position="198"/>
    </location>
</feature>
<feature type="compositionally biased region" description="Basic residues" evidence="5">
    <location>
        <begin position="116"/>
        <end position="133"/>
    </location>
</feature>
<keyword evidence="2 4" id="KW-0863">Zinc-finger</keyword>
<protein>
    <submittedName>
        <fullName evidence="7">Zinc finger CCCH-type</fullName>
    </submittedName>
</protein>
<keyword evidence="1 4" id="KW-0479">Metal-binding</keyword>
<sequence>MSASGRKRVSKWDTKEEDTQHLTGNDYTGKSGYKDPEHARFYPEDNGRNGSRRSGPDDDVEHLKSRQHSGEAWPSRSRVSHDDGDAMMGYYDPRKSSELDESRQQYVRQSPSRDRSRARRSGSRSNSRSRSRSRSPLQRVRRDGGGSYDKHKSRARVSPRSGREFDGRYNRAGDYDWEAKNRKTRDTNYYTEDSREQQPVRVGGRTDYSSDFLEENHNSRRETLDPTMRSHRNELARERETQRRDVPEGEFHRSSNVPCRFFASGSGYCRNGNNCRFSHHGAPSARGSPERKPQNEIYSRQDNNNHSGTTERMRNSHRWNDIERSDAGKCSEVEISRVSKGMSEAKGNNSSWIDDMEMSPDWNYGVKTLKKPVNEEHGGVSQSSQSRILKDALAPAYEHGAAAIAQQDGNRRNIGMFSTVGEKTVASAHHNFSNNLASSAPPVQAFSQNIENHSAVPYQSTPLAVGGSQVLLPAVTNLPGGLNSGNPENGNAQNTVSREELNHISNISASLAQFFGNGQPIPQLQSTLNPKQAMQVPEVYGKKEQSSHTQSDLPSNNSIHTGGVPAVTALPINNSDTEQVRIPEIVISLAGNPKASSEEAVDKKTDEEASKEPDERKTGEKKDTAEDTENVVEEEEDDGAVDEDNKKEKDPKGMRAFKFALVEIVKELLKPAWKEGGMNKDAYKNIVKKVVDKVTGAIQTGNIPQTQEKIDHYLSASKPKLTKLVQAYVSKVKKS</sequence>
<evidence type="ECO:0000256" key="1">
    <source>
        <dbReference type="ARBA" id="ARBA00022723"/>
    </source>
</evidence>
<evidence type="ECO:0000256" key="4">
    <source>
        <dbReference type="PROSITE-ProRule" id="PRU00723"/>
    </source>
</evidence>
<dbReference type="Pfam" id="PF18044">
    <property type="entry name" value="zf-CCCH_4"/>
    <property type="match status" value="1"/>
</dbReference>
<feature type="compositionally biased region" description="Basic and acidic residues" evidence="5">
    <location>
        <begin position="92"/>
        <end position="103"/>
    </location>
</feature>
<keyword evidence="3 4" id="KW-0862">Zinc</keyword>
<feature type="region of interest" description="Disordered" evidence="5">
    <location>
        <begin position="1"/>
        <end position="254"/>
    </location>
</feature>
<organism evidence="7 8">
    <name type="scientific">Arabidopsis thaliana x Arabidopsis arenosa</name>
    <dbReference type="NCBI Taxonomy" id="1240361"/>
    <lineage>
        <taxon>Eukaryota</taxon>
        <taxon>Viridiplantae</taxon>
        <taxon>Streptophyta</taxon>
        <taxon>Embryophyta</taxon>
        <taxon>Tracheophyta</taxon>
        <taxon>Spermatophyta</taxon>
        <taxon>Magnoliopsida</taxon>
        <taxon>eudicotyledons</taxon>
        <taxon>Gunneridae</taxon>
        <taxon>Pentapetalae</taxon>
        <taxon>rosids</taxon>
        <taxon>malvids</taxon>
        <taxon>Brassicales</taxon>
        <taxon>Brassicaceae</taxon>
        <taxon>Camelineae</taxon>
        <taxon>Arabidopsis</taxon>
    </lineage>
</organism>
<dbReference type="EMBL" id="JAEFBK010000006">
    <property type="protein sequence ID" value="KAG7594519.1"/>
    <property type="molecule type" value="Genomic_DNA"/>
</dbReference>
<dbReference type="PROSITE" id="PS50103">
    <property type="entry name" value="ZF_C3H1"/>
    <property type="match status" value="1"/>
</dbReference>
<feature type="compositionally biased region" description="Basic and acidic residues" evidence="5">
    <location>
        <begin position="32"/>
        <end position="47"/>
    </location>
</feature>
<dbReference type="AlphaFoldDB" id="A0A8T2C633"/>
<evidence type="ECO:0000313" key="7">
    <source>
        <dbReference type="EMBL" id="KAG7594519.1"/>
    </source>
</evidence>
<keyword evidence="8" id="KW-1185">Reference proteome</keyword>
<feature type="domain" description="C3H1-type" evidence="6">
    <location>
        <begin position="253"/>
        <end position="283"/>
    </location>
</feature>
<dbReference type="PANTHER" id="PTHR36886:SF11">
    <property type="entry name" value="C3H1-TYPE DOMAIN-CONTAINING PROTEIN"/>
    <property type="match status" value="1"/>
</dbReference>
<proteinExistence type="predicted"/>
<feature type="compositionally biased region" description="Basic and acidic residues" evidence="5">
    <location>
        <begin position="596"/>
        <end position="625"/>
    </location>
</feature>
<dbReference type="SMART" id="SM00356">
    <property type="entry name" value="ZnF_C3H1"/>
    <property type="match status" value="1"/>
</dbReference>
<dbReference type="InterPro" id="IPR000571">
    <property type="entry name" value="Znf_CCCH"/>
</dbReference>
<feature type="compositionally biased region" description="Basic and acidic residues" evidence="5">
    <location>
        <begin position="140"/>
        <end position="150"/>
    </location>
</feature>
<feature type="compositionally biased region" description="Polar residues" evidence="5">
    <location>
        <begin position="547"/>
        <end position="560"/>
    </location>
</feature>
<name>A0A8T2C633_9BRAS</name>
<evidence type="ECO:0000313" key="8">
    <source>
        <dbReference type="Proteomes" id="UP000694240"/>
    </source>
</evidence>
<dbReference type="InterPro" id="IPR052650">
    <property type="entry name" value="Zinc_finger_CCCH"/>
</dbReference>
<dbReference type="InterPro" id="IPR041367">
    <property type="entry name" value="Znf-CCCH_4"/>
</dbReference>
<feature type="compositionally biased region" description="Basic and acidic residues" evidence="5">
    <location>
        <begin position="10"/>
        <end position="20"/>
    </location>
</feature>
<dbReference type="GO" id="GO:0008270">
    <property type="term" value="F:zinc ion binding"/>
    <property type="evidence" value="ECO:0007669"/>
    <property type="project" value="UniProtKB-KW"/>
</dbReference>
<reference evidence="7 8" key="1">
    <citation type="submission" date="2020-12" db="EMBL/GenBank/DDBJ databases">
        <title>Concerted genomic and epigenomic changes stabilize Arabidopsis allopolyploids.</title>
        <authorList>
            <person name="Chen Z."/>
        </authorList>
    </citation>
    <scope>NUCLEOTIDE SEQUENCE [LARGE SCALE GENOMIC DNA]</scope>
    <source>
        <strain evidence="7">Allo738</strain>
        <tissue evidence="7">Leaf</tissue>
    </source>
</reference>
<comment type="caution">
    <text evidence="7">The sequence shown here is derived from an EMBL/GenBank/DDBJ whole genome shotgun (WGS) entry which is preliminary data.</text>
</comment>
<evidence type="ECO:0000256" key="3">
    <source>
        <dbReference type="ARBA" id="ARBA00022833"/>
    </source>
</evidence>
<feature type="zinc finger region" description="C3H1-type" evidence="4">
    <location>
        <begin position="253"/>
        <end position="283"/>
    </location>
</feature>
<feature type="compositionally biased region" description="Basic and acidic residues" evidence="5">
    <location>
        <begin position="309"/>
        <end position="320"/>
    </location>
</feature>
<feature type="region of interest" description="Disordered" evidence="5">
    <location>
        <begin position="537"/>
        <end position="564"/>
    </location>
</feature>
<feature type="compositionally biased region" description="Basic and acidic residues" evidence="5">
    <location>
        <begin position="643"/>
        <end position="652"/>
    </location>
</feature>
<feature type="compositionally biased region" description="Basic and acidic residues" evidence="5">
    <location>
        <begin position="214"/>
        <end position="224"/>
    </location>
</feature>
<accession>A0A8T2C633</accession>
<feature type="region of interest" description="Disordered" evidence="5">
    <location>
        <begin position="592"/>
        <end position="652"/>
    </location>
</feature>
<gene>
    <name evidence="7" type="ORF">ISN45_Aa01g032690</name>
</gene>
<evidence type="ECO:0000256" key="5">
    <source>
        <dbReference type="SAM" id="MobiDB-lite"/>
    </source>
</evidence>
<feature type="region of interest" description="Disordered" evidence="5">
    <location>
        <begin position="280"/>
        <end position="320"/>
    </location>
</feature>
<feature type="compositionally biased region" description="Acidic residues" evidence="5">
    <location>
        <begin position="626"/>
        <end position="642"/>
    </location>
</feature>
<evidence type="ECO:0000259" key="6">
    <source>
        <dbReference type="PROSITE" id="PS50103"/>
    </source>
</evidence>
<feature type="compositionally biased region" description="Polar residues" evidence="5">
    <location>
        <begin position="296"/>
        <end position="308"/>
    </location>
</feature>
<dbReference type="Proteomes" id="UP000694240">
    <property type="component" value="Chromosome 6"/>
</dbReference>
<dbReference type="PANTHER" id="PTHR36886">
    <property type="entry name" value="PROTEIN FRIGIDA-ESSENTIAL 1"/>
    <property type="match status" value="1"/>
</dbReference>
<evidence type="ECO:0000256" key="2">
    <source>
        <dbReference type="ARBA" id="ARBA00022771"/>
    </source>
</evidence>
<feature type="compositionally biased region" description="Basic and acidic residues" evidence="5">
    <location>
        <begin position="231"/>
        <end position="253"/>
    </location>
</feature>